<accession>A0A926NT16</accession>
<keyword evidence="3" id="KW-0378">Hydrolase</keyword>
<evidence type="ECO:0000313" key="6">
    <source>
        <dbReference type="EMBL" id="MBD1383412.1"/>
    </source>
</evidence>
<comment type="similarity">
    <text evidence="5">Belongs to the creatininase superfamily.</text>
</comment>
<evidence type="ECO:0000256" key="5">
    <source>
        <dbReference type="ARBA" id="ARBA00024029"/>
    </source>
</evidence>
<dbReference type="Proteomes" id="UP000626844">
    <property type="component" value="Unassembled WGS sequence"/>
</dbReference>
<keyword evidence="4" id="KW-0862">Zinc</keyword>
<dbReference type="GO" id="GO:0009231">
    <property type="term" value="P:riboflavin biosynthetic process"/>
    <property type="evidence" value="ECO:0007669"/>
    <property type="project" value="TreeGrafter"/>
</dbReference>
<evidence type="ECO:0000256" key="1">
    <source>
        <dbReference type="ARBA" id="ARBA00001947"/>
    </source>
</evidence>
<evidence type="ECO:0000256" key="2">
    <source>
        <dbReference type="ARBA" id="ARBA00022723"/>
    </source>
</evidence>
<evidence type="ECO:0000256" key="4">
    <source>
        <dbReference type="ARBA" id="ARBA00022833"/>
    </source>
</evidence>
<dbReference type="GO" id="GO:0046872">
    <property type="term" value="F:metal ion binding"/>
    <property type="evidence" value="ECO:0007669"/>
    <property type="project" value="UniProtKB-KW"/>
</dbReference>
<dbReference type="EMBL" id="JACXAI010000054">
    <property type="protein sequence ID" value="MBD1383412.1"/>
    <property type="molecule type" value="Genomic_DNA"/>
</dbReference>
<comment type="caution">
    <text evidence="6">The sequence shown here is derived from an EMBL/GenBank/DDBJ whole genome shotgun (WGS) entry which is preliminary data.</text>
</comment>
<dbReference type="Gene3D" id="3.40.50.10310">
    <property type="entry name" value="Creatininase"/>
    <property type="match status" value="1"/>
</dbReference>
<dbReference type="InterPro" id="IPR024087">
    <property type="entry name" value="Creatininase-like_sf"/>
</dbReference>
<dbReference type="AlphaFoldDB" id="A0A926NT16"/>
<dbReference type="PANTHER" id="PTHR35005">
    <property type="entry name" value="3-DEHYDRO-SCYLLO-INOSOSE HYDROLASE"/>
    <property type="match status" value="1"/>
</dbReference>
<dbReference type="Pfam" id="PF02633">
    <property type="entry name" value="Creatininase"/>
    <property type="match status" value="1"/>
</dbReference>
<sequence length="261" mass="28805">MDAGEFHGRELGKFKQAAFAVLPLGSFEYHGPHSPFGTDIFLAEGFSNLIRKDLNGVIYPAVPYSSCPGKTANYEGTISVRPSTMIEYLSDILEGILKLGIHRIVLLNAHDANMGLTRSVTEYVTIRHPEAKFLLVNWWQMVEVGKSAEIGFIGTSGRGHGGPFEMSAVKGLRPDLVNVKPEDPEFREIDKYSTLPYVTVEGSPEAWDGYTGLISQTAIDKGKMIVKEAAENMNKLIENWIFGTKEGDNHESGVKKANNRD</sequence>
<organism evidence="6 7">
    <name type="scientific">Metabacillus arenae</name>
    <dbReference type="NCBI Taxonomy" id="2771434"/>
    <lineage>
        <taxon>Bacteria</taxon>
        <taxon>Bacillati</taxon>
        <taxon>Bacillota</taxon>
        <taxon>Bacilli</taxon>
        <taxon>Bacillales</taxon>
        <taxon>Bacillaceae</taxon>
        <taxon>Metabacillus</taxon>
    </lineage>
</organism>
<protein>
    <submittedName>
        <fullName evidence="6">Creatininase family protein</fullName>
    </submittedName>
</protein>
<dbReference type="SUPFAM" id="SSF102215">
    <property type="entry name" value="Creatininase"/>
    <property type="match status" value="1"/>
</dbReference>
<dbReference type="InterPro" id="IPR003785">
    <property type="entry name" value="Creatininase/forma_Hydrolase"/>
</dbReference>
<name>A0A926NT16_9BACI</name>
<reference evidence="6" key="1">
    <citation type="submission" date="2020-09" db="EMBL/GenBank/DDBJ databases">
        <title>A novel bacterium of genus Bacillus, isolated from South China Sea.</title>
        <authorList>
            <person name="Huang H."/>
            <person name="Mo K."/>
            <person name="Hu Y."/>
        </authorList>
    </citation>
    <scope>NUCLEOTIDE SEQUENCE</scope>
    <source>
        <strain evidence="6">IB182487</strain>
    </source>
</reference>
<comment type="cofactor">
    <cofactor evidence="1">
        <name>Zn(2+)</name>
        <dbReference type="ChEBI" id="CHEBI:29105"/>
    </cofactor>
</comment>
<evidence type="ECO:0000256" key="3">
    <source>
        <dbReference type="ARBA" id="ARBA00022801"/>
    </source>
</evidence>
<dbReference type="PANTHER" id="PTHR35005:SF1">
    <property type="entry name" value="2-AMINO-5-FORMYLAMINO-6-RIBOSYLAMINOPYRIMIDIN-4(3H)-ONE 5'-MONOPHOSPHATE DEFORMYLASE"/>
    <property type="match status" value="1"/>
</dbReference>
<proteinExistence type="inferred from homology"/>
<keyword evidence="7" id="KW-1185">Reference proteome</keyword>
<gene>
    <name evidence="6" type="ORF">IC621_24815</name>
</gene>
<keyword evidence="2" id="KW-0479">Metal-binding</keyword>
<dbReference type="GO" id="GO:0016811">
    <property type="term" value="F:hydrolase activity, acting on carbon-nitrogen (but not peptide) bonds, in linear amides"/>
    <property type="evidence" value="ECO:0007669"/>
    <property type="project" value="TreeGrafter"/>
</dbReference>
<evidence type="ECO:0000313" key="7">
    <source>
        <dbReference type="Proteomes" id="UP000626844"/>
    </source>
</evidence>